<feature type="compositionally biased region" description="Basic and acidic residues" evidence="1">
    <location>
        <begin position="239"/>
        <end position="250"/>
    </location>
</feature>
<proteinExistence type="predicted"/>
<dbReference type="RefSeq" id="WP_130185612.1">
    <property type="nucleotide sequence ID" value="NZ_CP035913.1"/>
</dbReference>
<protein>
    <submittedName>
        <fullName evidence="2">Uncharacterized protein</fullName>
    </submittedName>
</protein>
<evidence type="ECO:0000256" key="1">
    <source>
        <dbReference type="SAM" id="MobiDB-lite"/>
    </source>
</evidence>
<sequence>MDAVRLAIARREAGDFDGALAILRGIADDLRRNDPALPPLPFIVMFEWSVLMELHPPARDALVALRDEHVQRLLHGDVDSAHQEFDGSPHSRFWDIAWFNDTLKDWRSNHELFVHLEQTAPEVARRYAWRALPAIVAQGDFALGARYMPDPLEELVGLNGAATFRPLFPPGRQAPLLSALLSGYCRDVGLRCAILTGLGREAEALAFRAQALAGITSASLRDMAERELAHPGSMGQLMGEHEARKPPPFD</sequence>
<accession>A0A4P6KUH7</accession>
<dbReference type="EMBL" id="CP035913">
    <property type="protein sequence ID" value="QBE62477.1"/>
    <property type="molecule type" value="Genomic_DNA"/>
</dbReference>
<dbReference type="KEGG" id="plue:EWM63_05365"/>
<dbReference type="OrthoDB" id="8757522at2"/>
<organism evidence="2 3">
    <name type="scientific">Pseudoduganella lutea</name>
    <dbReference type="NCBI Taxonomy" id="321985"/>
    <lineage>
        <taxon>Bacteria</taxon>
        <taxon>Pseudomonadati</taxon>
        <taxon>Pseudomonadota</taxon>
        <taxon>Betaproteobacteria</taxon>
        <taxon>Burkholderiales</taxon>
        <taxon>Oxalobacteraceae</taxon>
        <taxon>Telluria group</taxon>
        <taxon>Pseudoduganella</taxon>
    </lineage>
</organism>
<evidence type="ECO:0000313" key="3">
    <source>
        <dbReference type="Proteomes" id="UP000290637"/>
    </source>
</evidence>
<name>A0A4P6KUH7_9BURK</name>
<dbReference type="AlphaFoldDB" id="A0A4P6KUH7"/>
<feature type="region of interest" description="Disordered" evidence="1">
    <location>
        <begin position="230"/>
        <end position="250"/>
    </location>
</feature>
<evidence type="ECO:0000313" key="2">
    <source>
        <dbReference type="EMBL" id="QBE62477.1"/>
    </source>
</evidence>
<keyword evidence="3" id="KW-1185">Reference proteome</keyword>
<reference evidence="2 3" key="1">
    <citation type="submission" date="2019-02" db="EMBL/GenBank/DDBJ databases">
        <title>Draft Genome Sequences of Six Type Strains of the Genus Massilia.</title>
        <authorList>
            <person name="Miess H."/>
            <person name="Frediansyhah A."/>
            <person name="Gross H."/>
        </authorList>
    </citation>
    <scope>NUCLEOTIDE SEQUENCE [LARGE SCALE GENOMIC DNA]</scope>
    <source>
        <strain evidence="2 3">DSM 17473</strain>
    </source>
</reference>
<dbReference type="Proteomes" id="UP000290637">
    <property type="component" value="Chromosome"/>
</dbReference>
<gene>
    <name evidence="2" type="ORF">EWM63_05365</name>
</gene>